<evidence type="ECO:0008006" key="4">
    <source>
        <dbReference type="Google" id="ProtNLM"/>
    </source>
</evidence>
<keyword evidence="1" id="KW-0233">DNA recombination</keyword>
<accession>A0A1G6TAH1</accession>
<dbReference type="Proteomes" id="UP000199417">
    <property type="component" value="Unassembled WGS sequence"/>
</dbReference>
<evidence type="ECO:0000313" key="3">
    <source>
        <dbReference type="Proteomes" id="UP000199417"/>
    </source>
</evidence>
<dbReference type="GO" id="GO:0003677">
    <property type="term" value="F:DNA binding"/>
    <property type="evidence" value="ECO:0007669"/>
    <property type="project" value="InterPro"/>
</dbReference>
<dbReference type="InterPro" id="IPR011010">
    <property type="entry name" value="DNA_brk_join_enz"/>
</dbReference>
<proteinExistence type="predicted"/>
<evidence type="ECO:0000256" key="1">
    <source>
        <dbReference type="ARBA" id="ARBA00023172"/>
    </source>
</evidence>
<sequence length="308" mass="34260">MTRTAQEAIDLFTPRVSAELWDEIGPFVRDAVRRGFEPTSIPKVAGDRMAIVASMVIWAVAQGMELDVEEIFHPATVNRYSVTFPGLSEATRSSRRATLTTLSRRITRIAPWEPPRKVLHSSTEYRPYTDGQTRRLLRCVDMQATPFRSHGLSCVLALGLGAGLRTSEIRGATGDDVVSRRSHLAVRVRGPHARTVPVLDRYAPVVAECAARTGRAHLFREPPPRSEYLSTFLGKCEIPTRLRPLHVSRLRATWAVTMIQTVPLPVFRNLFGCTSQNTLSRLLAWVPPTPPESLNPELLDLVTKAAPP</sequence>
<protein>
    <recommendedName>
        <fullName evidence="4">Phage integrase family protein</fullName>
    </recommendedName>
</protein>
<dbReference type="InterPro" id="IPR013762">
    <property type="entry name" value="Integrase-like_cat_sf"/>
</dbReference>
<dbReference type="STRING" id="168276.SAMN05444580_103455"/>
<organism evidence="2 3">
    <name type="scientific">Rhodococcus tukisamuensis</name>
    <dbReference type="NCBI Taxonomy" id="168276"/>
    <lineage>
        <taxon>Bacteria</taxon>
        <taxon>Bacillati</taxon>
        <taxon>Actinomycetota</taxon>
        <taxon>Actinomycetes</taxon>
        <taxon>Mycobacteriales</taxon>
        <taxon>Nocardiaceae</taxon>
        <taxon>Rhodococcus</taxon>
    </lineage>
</organism>
<dbReference type="EMBL" id="FNAB01000003">
    <property type="protein sequence ID" value="SDD26078.1"/>
    <property type="molecule type" value="Genomic_DNA"/>
</dbReference>
<gene>
    <name evidence="2" type="ORF">SAMN05444580_103455</name>
</gene>
<dbReference type="SUPFAM" id="SSF56349">
    <property type="entry name" value="DNA breaking-rejoining enzymes"/>
    <property type="match status" value="1"/>
</dbReference>
<keyword evidence="3" id="KW-1185">Reference proteome</keyword>
<name>A0A1G6TAH1_9NOCA</name>
<evidence type="ECO:0000313" key="2">
    <source>
        <dbReference type="EMBL" id="SDD26078.1"/>
    </source>
</evidence>
<dbReference type="GO" id="GO:0015074">
    <property type="term" value="P:DNA integration"/>
    <property type="evidence" value="ECO:0007669"/>
    <property type="project" value="InterPro"/>
</dbReference>
<dbReference type="Gene3D" id="1.10.443.10">
    <property type="entry name" value="Intergrase catalytic core"/>
    <property type="match status" value="1"/>
</dbReference>
<reference evidence="2 3" key="1">
    <citation type="submission" date="2016-10" db="EMBL/GenBank/DDBJ databases">
        <authorList>
            <person name="de Groot N.N."/>
        </authorList>
    </citation>
    <scope>NUCLEOTIDE SEQUENCE [LARGE SCALE GENOMIC DNA]</scope>
    <source>
        <strain evidence="2 3">JCM 11308</strain>
    </source>
</reference>
<dbReference type="RefSeq" id="WP_139191172.1">
    <property type="nucleotide sequence ID" value="NZ_FNAB01000003.1"/>
</dbReference>
<dbReference type="GO" id="GO:0006310">
    <property type="term" value="P:DNA recombination"/>
    <property type="evidence" value="ECO:0007669"/>
    <property type="project" value="UniProtKB-KW"/>
</dbReference>
<dbReference type="AlphaFoldDB" id="A0A1G6TAH1"/>